<name>A0A1E4TB73_9ASCO</name>
<dbReference type="Gene3D" id="1.10.1070.11">
    <property type="entry name" value="Phosphatidylinositol 3-/4-kinase, catalytic domain"/>
    <property type="match status" value="1"/>
</dbReference>
<comment type="similarity">
    <text evidence="3">Belongs to the PI3/PI4-kinase family. Type III PI4K subfamily.</text>
</comment>
<evidence type="ECO:0000313" key="18">
    <source>
        <dbReference type="Proteomes" id="UP000095023"/>
    </source>
</evidence>
<dbReference type="InterPro" id="IPR001263">
    <property type="entry name" value="PI3K_accessory_dom"/>
</dbReference>
<dbReference type="PANTHER" id="PTHR10048:SF7">
    <property type="entry name" value="PHOSPHATIDYLINOSITOL 3-KINASE CATALYTIC SUBUNIT TYPE 3"/>
    <property type="match status" value="1"/>
</dbReference>
<dbReference type="SMART" id="SM00145">
    <property type="entry name" value="PI3Ka"/>
    <property type="match status" value="1"/>
</dbReference>
<dbReference type="CDD" id="cd00896">
    <property type="entry name" value="PI3Kc_III"/>
    <property type="match status" value="1"/>
</dbReference>
<dbReference type="PIRSF" id="PIRSF000587">
    <property type="entry name" value="PI3K_Vps34"/>
    <property type="match status" value="1"/>
</dbReference>
<dbReference type="SUPFAM" id="SSF48371">
    <property type="entry name" value="ARM repeat"/>
    <property type="match status" value="1"/>
</dbReference>
<dbReference type="GO" id="GO:0000045">
    <property type="term" value="P:autophagosome assembly"/>
    <property type="evidence" value="ECO:0007669"/>
    <property type="project" value="TreeGrafter"/>
</dbReference>
<protein>
    <recommendedName>
        <fullName evidence="10 13">Phosphatidylinositol 3-kinase VPS34</fullName>
        <ecNumber evidence="4 13">2.7.1.137</ecNumber>
    </recommendedName>
</protein>
<reference evidence="18" key="1">
    <citation type="submission" date="2016-02" db="EMBL/GenBank/DDBJ databases">
        <title>Comparative genomics of biotechnologically important yeasts.</title>
        <authorList>
            <consortium name="DOE Joint Genome Institute"/>
            <person name="Riley R."/>
            <person name="Haridas S."/>
            <person name="Wolfe K.H."/>
            <person name="Lopes M.R."/>
            <person name="Hittinger C.T."/>
            <person name="Goker M."/>
            <person name="Salamov A."/>
            <person name="Wisecaver J."/>
            <person name="Long T.M."/>
            <person name="Aerts A.L."/>
            <person name="Barry K."/>
            <person name="Choi C."/>
            <person name="Clum A."/>
            <person name="Coughlan A.Y."/>
            <person name="Deshpande S."/>
            <person name="Douglass A.P."/>
            <person name="Hanson S.J."/>
            <person name="Klenk H.-P."/>
            <person name="Labutti K."/>
            <person name="Lapidus A."/>
            <person name="Lindquist E."/>
            <person name="Lipzen A."/>
            <person name="Meier-Kolthoff J.P."/>
            <person name="Ohm R.A."/>
            <person name="Otillar R.P."/>
            <person name="Pangilinan J."/>
            <person name="Peng Y."/>
            <person name="Rokas A."/>
            <person name="Rosa C.A."/>
            <person name="Scheuner C."/>
            <person name="Sibirny A.A."/>
            <person name="Slot J.C."/>
            <person name="Stielow J.B."/>
            <person name="Sun H."/>
            <person name="Kurtzman C.P."/>
            <person name="Blackwell M."/>
            <person name="Jeffries T.W."/>
            <person name="Grigoriev I.V."/>
        </authorList>
    </citation>
    <scope>NUCLEOTIDE SEQUENCE [LARGE SCALE GENOMIC DNA]</scope>
    <source>
        <strain evidence="18">NRRL Y-17796</strain>
    </source>
</reference>
<dbReference type="SUPFAM" id="SSF56112">
    <property type="entry name" value="Protein kinase-like (PK-like)"/>
    <property type="match status" value="1"/>
</dbReference>
<comment type="function">
    <text evidence="11">Multifunctional phosphatidylinositol 3-kinase involved in acidification of vacuoles, pH-dependent cell growth, and autophagocytosis. Plays an important role in protein transport and virulence. Component of the autophagy-specific VPS34 PI3-kinase complex I essential to recruit the ATG8-phosphatidylinositol conjugate and the ATG12-ATG5 conjugate to the pre-autophagosomal structure. Also involved in endosome-to-Golgi retrograde transport as part of the VPS34 PI3-kinase complex II. This second complex is required for the endosome-to-Golgi retrieval of PEP1 and KEX2, and the recruitment of VPS5 and VPS7, two components of the retromer complex, to endosomal membranes (probably through the synthesis of a specific pool of phosphatidylinositol 3-phosphate recruiting the retromer to the endosomes). Finally, it might also be involved in ethanol tolerance and cell wall integrity.</text>
</comment>
<dbReference type="GO" id="GO:0005794">
    <property type="term" value="C:Golgi apparatus"/>
    <property type="evidence" value="ECO:0007669"/>
    <property type="project" value="UniProtKB-SubCell"/>
</dbReference>
<dbReference type="GO" id="GO:0000407">
    <property type="term" value="C:phagophore assembly site"/>
    <property type="evidence" value="ECO:0007669"/>
    <property type="project" value="EnsemblFungi"/>
</dbReference>
<accession>A0A1E4TB73</accession>
<evidence type="ECO:0000256" key="10">
    <source>
        <dbReference type="ARBA" id="ARBA00041128"/>
    </source>
</evidence>
<dbReference type="Proteomes" id="UP000095023">
    <property type="component" value="Unassembled WGS sequence"/>
</dbReference>
<dbReference type="InterPro" id="IPR016024">
    <property type="entry name" value="ARM-type_fold"/>
</dbReference>
<dbReference type="InterPro" id="IPR008290">
    <property type="entry name" value="PI3K_Vps34"/>
</dbReference>
<dbReference type="GO" id="GO:0005777">
    <property type="term" value="C:peroxisome"/>
    <property type="evidence" value="ECO:0007669"/>
    <property type="project" value="EnsemblFungi"/>
</dbReference>
<dbReference type="GO" id="GO:0071561">
    <property type="term" value="C:nucleus-vacuole junction"/>
    <property type="evidence" value="ECO:0007669"/>
    <property type="project" value="EnsemblFungi"/>
</dbReference>
<evidence type="ECO:0000259" key="14">
    <source>
        <dbReference type="PROSITE" id="PS50290"/>
    </source>
</evidence>
<evidence type="ECO:0000256" key="12">
    <source>
        <dbReference type="ARBA" id="ARBA00061999"/>
    </source>
</evidence>
<dbReference type="InterPro" id="IPR036940">
    <property type="entry name" value="PI3/4_kinase_cat_sf"/>
</dbReference>
<dbReference type="GO" id="GO:0004672">
    <property type="term" value="F:protein kinase activity"/>
    <property type="evidence" value="ECO:0007669"/>
    <property type="project" value="EnsemblFungi"/>
</dbReference>
<dbReference type="GO" id="GO:0000329">
    <property type="term" value="C:fungal-type vacuole membrane"/>
    <property type="evidence" value="ECO:0007669"/>
    <property type="project" value="EnsemblFungi"/>
</dbReference>
<evidence type="ECO:0000256" key="1">
    <source>
        <dbReference type="ARBA" id="ARBA00004150"/>
    </source>
</evidence>
<dbReference type="GO" id="GO:0032968">
    <property type="term" value="P:positive regulation of transcription elongation by RNA polymerase II"/>
    <property type="evidence" value="ECO:0007669"/>
    <property type="project" value="EnsemblFungi"/>
</dbReference>
<feature type="domain" description="C2 PI3K-type" evidence="16">
    <location>
        <begin position="14"/>
        <end position="182"/>
    </location>
</feature>
<feature type="domain" description="PIK helical" evidence="15">
    <location>
        <begin position="285"/>
        <end position="471"/>
    </location>
</feature>
<dbReference type="GO" id="GO:0048015">
    <property type="term" value="P:phosphatidylinositol-mediated signaling"/>
    <property type="evidence" value="ECO:0007669"/>
    <property type="project" value="TreeGrafter"/>
</dbReference>
<evidence type="ECO:0000256" key="9">
    <source>
        <dbReference type="ARBA" id="ARBA00023985"/>
    </source>
</evidence>
<dbReference type="GO" id="GO:0005524">
    <property type="term" value="F:ATP binding"/>
    <property type="evidence" value="ECO:0007669"/>
    <property type="project" value="UniProtKB-UniRule"/>
</dbReference>
<dbReference type="PROSITE" id="PS51545">
    <property type="entry name" value="PIK_HELICAL"/>
    <property type="match status" value="1"/>
</dbReference>
<dbReference type="GO" id="GO:0016303">
    <property type="term" value="F:1-phosphatidylinositol-3-kinase activity"/>
    <property type="evidence" value="ECO:0007669"/>
    <property type="project" value="UniProtKB-UniRule"/>
</dbReference>
<dbReference type="SMART" id="SM00146">
    <property type="entry name" value="PI3Kc"/>
    <property type="match status" value="1"/>
</dbReference>
<comment type="subunit">
    <text evidence="12">Component of the autophagy-specific VPS34 PI3-kinase complex I composed of at least VPS15, VPS30, VPS34, and of the VPS34 PI3-kinase complex II composed of VPS15, VPS30, VPS34 and VPS38. Interacts with VMNA7.</text>
</comment>
<evidence type="ECO:0000256" key="2">
    <source>
        <dbReference type="ARBA" id="ARBA00004481"/>
    </source>
</evidence>
<dbReference type="EC" id="2.7.1.137" evidence="4 13"/>
<dbReference type="PROSITE" id="PS51547">
    <property type="entry name" value="C2_PI3K"/>
    <property type="match status" value="1"/>
</dbReference>
<dbReference type="GO" id="GO:0032120">
    <property type="term" value="P:ascospore-type prospore membrane formation"/>
    <property type="evidence" value="ECO:0007669"/>
    <property type="project" value="EnsemblFungi"/>
</dbReference>
<dbReference type="InterPro" id="IPR035892">
    <property type="entry name" value="C2_domain_sf"/>
</dbReference>
<dbReference type="GO" id="GO:0034272">
    <property type="term" value="C:phosphatidylinositol 3-kinase complex, class III, type II"/>
    <property type="evidence" value="ECO:0007669"/>
    <property type="project" value="EnsemblFungi"/>
</dbReference>
<dbReference type="GO" id="GO:0051365">
    <property type="term" value="P:cellular response to potassium ion starvation"/>
    <property type="evidence" value="ECO:0007669"/>
    <property type="project" value="EnsemblFungi"/>
</dbReference>
<dbReference type="CDD" id="cd08397">
    <property type="entry name" value="C2_PI3K_class_III"/>
    <property type="match status" value="1"/>
</dbReference>
<keyword evidence="6 13" id="KW-0547">Nucleotide-binding</keyword>
<dbReference type="Pfam" id="PF00792">
    <property type="entry name" value="PI3K_C2"/>
    <property type="match status" value="1"/>
</dbReference>
<keyword evidence="5 13" id="KW-0808">Transferase</keyword>
<keyword evidence="7 13" id="KW-0418">Kinase</keyword>
<dbReference type="InterPro" id="IPR042236">
    <property type="entry name" value="PI3K_accessory_sf"/>
</dbReference>
<dbReference type="OrthoDB" id="67688at2759"/>
<evidence type="ECO:0000256" key="3">
    <source>
        <dbReference type="ARBA" id="ARBA00006209"/>
    </source>
</evidence>
<organism evidence="17 18">
    <name type="scientific">Tortispora caseinolytica NRRL Y-17796</name>
    <dbReference type="NCBI Taxonomy" id="767744"/>
    <lineage>
        <taxon>Eukaryota</taxon>
        <taxon>Fungi</taxon>
        <taxon>Dikarya</taxon>
        <taxon>Ascomycota</taxon>
        <taxon>Saccharomycotina</taxon>
        <taxon>Trigonopsidomycetes</taxon>
        <taxon>Trigonopsidales</taxon>
        <taxon>Trigonopsidaceae</taxon>
        <taxon>Tortispora</taxon>
    </lineage>
</organism>
<evidence type="ECO:0000256" key="13">
    <source>
        <dbReference type="PIRNR" id="PIRNR000587"/>
    </source>
</evidence>
<dbReference type="InterPro" id="IPR002420">
    <property type="entry name" value="PI3K-type_C2_dom"/>
</dbReference>
<dbReference type="CDD" id="cd00870">
    <property type="entry name" value="PI3Ka_III"/>
    <property type="match status" value="1"/>
</dbReference>
<dbReference type="PROSITE" id="PS00915">
    <property type="entry name" value="PI3_4_KINASE_1"/>
    <property type="match status" value="1"/>
</dbReference>
<comment type="subcellular location">
    <subcellularLocation>
        <location evidence="2">Endosome membrane</location>
        <topology evidence="2">Peripheral membrane protein</topology>
    </subcellularLocation>
    <subcellularLocation>
        <location evidence="1">Golgi apparatus</location>
        <location evidence="1">trans-Golgi network membrane</location>
        <topology evidence="1">Peripheral membrane protein</topology>
    </subcellularLocation>
</comment>
<proteinExistence type="inferred from homology"/>
<dbReference type="Pfam" id="PF00454">
    <property type="entry name" value="PI3_PI4_kinase"/>
    <property type="match status" value="1"/>
</dbReference>
<evidence type="ECO:0000256" key="5">
    <source>
        <dbReference type="ARBA" id="ARBA00022679"/>
    </source>
</evidence>
<dbReference type="EMBL" id="KV453843">
    <property type="protein sequence ID" value="ODV89027.1"/>
    <property type="molecule type" value="Genomic_DNA"/>
</dbReference>
<dbReference type="Gene3D" id="3.30.1010.10">
    <property type="entry name" value="Phosphatidylinositol 3-kinase Catalytic Subunit, Chain A, domain 4"/>
    <property type="match status" value="1"/>
</dbReference>
<feature type="domain" description="PI3K/PI4K catalytic" evidence="14">
    <location>
        <begin position="547"/>
        <end position="815"/>
    </location>
</feature>
<dbReference type="GO" id="GO:0034271">
    <property type="term" value="C:phosphatidylinositol 3-kinase complex, class III, type I"/>
    <property type="evidence" value="ECO:0007669"/>
    <property type="project" value="EnsemblFungi"/>
</dbReference>
<dbReference type="InterPro" id="IPR018936">
    <property type="entry name" value="PI3/4_kinase_CS"/>
</dbReference>
<dbReference type="Pfam" id="PF00613">
    <property type="entry name" value="PI3Ka"/>
    <property type="match status" value="1"/>
</dbReference>
<evidence type="ECO:0000256" key="4">
    <source>
        <dbReference type="ARBA" id="ARBA00012073"/>
    </source>
</evidence>
<sequence>MVTNAVSFYTSNTVDIRFSFKVSSLEGSKPLVPYSSLVDNPELALTQSNVDALSDLTLTAQIWSDSKPISSIMSTSYKSFKYQRKWNEQLSFSTDISSLPYNSQLALTLWEPQGPRKMVPYGGTTVKLFDHKDASLKRGRQKLRLWLGVQADPLSNSTTPGEYLPTSEMDRLEQIIKRLENNEIPAVDWLDNLAFRCIESVNISAGRNSASHFLFIEFPQTDFPIVYSDTEYPAYIPKRYSVPSVNPDSPIVSIHDPEFESVLESNVIERKYHTLIRGPRDRPLDKERVPNPRARDLLNQIVRFSSVQRLSAMEKNLLWEYRYYLTREKKALTKFLKSVSWDNPTEVREVASLLPKWTAIDIDDALELLGPLFPNDTVRSYAVDCLRSVSTEVLSLYLLQLVQALKFEPSSRKSYVSSNVAKSSLVNFLIERASTNESFAVYFYWYLKVESQDSNSSAQIYEPVLEKFTSTLKTTDNGTIILRHFHRHVDIVSALLNISVKLQQSKDSRPKKIERLQAYINDPRKGLLHFEPTSLFLDPSVMVDGIVAEDALVFKSTLSPFRINFRVCNQPGVMYPVLFKNGDDLRQDQLVIQIITLMDRLLRQESLDLKLTPYRILATGSTSGAVQFVPSIAISSAISDYQGIAEYLRHHNPDPNASMGIKEETMDTFIRSCAGYCVITYILGVGDRHLDNLLVAPDGRFFHIDFGYILGRDPKPFPPLMKIPIQVVEAMGGVQSENYKKMCNHCFTAFVTLRKSANLIINLFVLMDKANIPDIQLDPDKAVLKVKEKFCLELSDEEAVVHFQNLINESVSAFFPMVIDRLHNFAQYWRT</sequence>
<dbReference type="PANTHER" id="PTHR10048">
    <property type="entry name" value="PHOSPHATIDYLINOSITOL KINASE"/>
    <property type="match status" value="1"/>
</dbReference>
<dbReference type="FunFam" id="1.10.1070.11:FF:000002">
    <property type="entry name" value="Phosphatidylinositol 3-kinase catalytic subunit type 3"/>
    <property type="match status" value="1"/>
</dbReference>
<dbReference type="SMART" id="SM00142">
    <property type="entry name" value="PI3K_C2"/>
    <property type="match status" value="1"/>
</dbReference>
<dbReference type="FunFam" id="3.30.1010.10:FF:000002">
    <property type="entry name" value="Phosphatidylinositol 3-kinase catalytic subunit type 3"/>
    <property type="match status" value="1"/>
</dbReference>
<evidence type="ECO:0000256" key="8">
    <source>
        <dbReference type="ARBA" id="ARBA00022840"/>
    </source>
</evidence>
<dbReference type="GO" id="GO:0000425">
    <property type="term" value="P:pexophagy"/>
    <property type="evidence" value="ECO:0007669"/>
    <property type="project" value="EnsemblFungi"/>
</dbReference>
<gene>
    <name evidence="17" type="ORF">CANCADRAFT_132969</name>
</gene>
<dbReference type="Gene3D" id="1.25.40.70">
    <property type="entry name" value="Phosphatidylinositol 3-kinase, accessory domain (PIK)"/>
    <property type="match status" value="1"/>
</dbReference>
<dbReference type="GO" id="GO:0006897">
    <property type="term" value="P:endocytosis"/>
    <property type="evidence" value="ECO:0007669"/>
    <property type="project" value="TreeGrafter"/>
</dbReference>
<dbReference type="PROSITE" id="PS50290">
    <property type="entry name" value="PI3_4_KINASE_3"/>
    <property type="match status" value="1"/>
</dbReference>
<dbReference type="InterPro" id="IPR015433">
    <property type="entry name" value="PI3/4_kinase"/>
</dbReference>
<evidence type="ECO:0000256" key="11">
    <source>
        <dbReference type="ARBA" id="ARBA00059175"/>
    </source>
</evidence>
<keyword evidence="18" id="KW-1185">Reference proteome</keyword>
<dbReference type="GO" id="GO:0010008">
    <property type="term" value="C:endosome membrane"/>
    <property type="evidence" value="ECO:0007669"/>
    <property type="project" value="UniProtKB-SubCell"/>
</dbReference>
<evidence type="ECO:0000256" key="7">
    <source>
        <dbReference type="ARBA" id="ARBA00022777"/>
    </source>
</evidence>
<keyword evidence="8 13" id="KW-0067">ATP-binding</keyword>
<dbReference type="InterPro" id="IPR057756">
    <property type="entry name" value="PI3-kinase_type3/VPS34_cat"/>
</dbReference>
<evidence type="ECO:0000259" key="16">
    <source>
        <dbReference type="PROSITE" id="PS51547"/>
    </source>
</evidence>
<evidence type="ECO:0000256" key="6">
    <source>
        <dbReference type="ARBA" id="ARBA00022741"/>
    </source>
</evidence>
<dbReference type="InterPro" id="IPR011009">
    <property type="entry name" value="Kinase-like_dom_sf"/>
</dbReference>
<dbReference type="AlphaFoldDB" id="A0A1E4TB73"/>
<dbReference type="SUPFAM" id="SSF49562">
    <property type="entry name" value="C2 domain (Calcium/lipid-binding domain, CaLB)"/>
    <property type="match status" value="1"/>
</dbReference>
<evidence type="ECO:0000313" key="17">
    <source>
        <dbReference type="EMBL" id="ODV89027.1"/>
    </source>
</evidence>
<dbReference type="PROSITE" id="PS00916">
    <property type="entry name" value="PI3_4_KINASE_2"/>
    <property type="match status" value="1"/>
</dbReference>
<dbReference type="Gene3D" id="2.60.40.150">
    <property type="entry name" value="C2 domain"/>
    <property type="match status" value="1"/>
</dbReference>
<evidence type="ECO:0000259" key="15">
    <source>
        <dbReference type="PROSITE" id="PS51545"/>
    </source>
</evidence>
<dbReference type="InterPro" id="IPR000403">
    <property type="entry name" value="PI3/4_kinase_cat_dom"/>
</dbReference>
<comment type="catalytic activity">
    <reaction evidence="9">
        <text>a 1,2-diacyl-sn-glycero-3-phospho-(1D-myo-inositol) + ATP = a 1,2-diacyl-sn-glycero-3-phospho-(1D-myo-inositol-3-phosphate) + ADP + H(+)</text>
        <dbReference type="Rhea" id="RHEA:12709"/>
        <dbReference type="ChEBI" id="CHEBI:15378"/>
        <dbReference type="ChEBI" id="CHEBI:30616"/>
        <dbReference type="ChEBI" id="CHEBI:57880"/>
        <dbReference type="ChEBI" id="CHEBI:58088"/>
        <dbReference type="ChEBI" id="CHEBI:456216"/>
        <dbReference type="EC" id="2.7.1.137"/>
    </reaction>
    <physiologicalReaction direction="left-to-right" evidence="9">
        <dbReference type="Rhea" id="RHEA:12710"/>
    </physiologicalReaction>
</comment>